<name>A0AAV7CE30_ENGPU</name>
<comment type="caution">
    <text evidence="2">The sequence shown here is derived from an EMBL/GenBank/DDBJ whole genome shotgun (WGS) entry which is preliminary data.</text>
</comment>
<proteinExistence type="predicted"/>
<keyword evidence="3" id="KW-1185">Reference proteome</keyword>
<feature type="region of interest" description="Disordered" evidence="1">
    <location>
        <begin position="1"/>
        <end position="20"/>
    </location>
</feature>
<evidence type="ECO:0000313" key="3">
    <source>
        <dbReference type="Proteomes" id="UP000824782"/>
    </source>
</evidence>
<dbReference type="EMBL" id="WNYA01000003">
    <property type="protein sequence ID" value="KAG8583225.1"/>
    <property type="molecule type" value="Genomic_DNA"/>
</dbReference>
<dbReference type="AlphaFoldDB" id="A0AAV7CE30"/>
<organism evidence="2 3">
    <name type="scientific">Engystomops pustulosus</name>
    <name type="common">Tungara frog</name>
    <name type="synonym">Physalaemus pustulosus</name>
    <dbReference type="NCBI Taxonomy" id="76066"/>
    <lineage>
        <taxon>Eukaryota</taxon>
        <taxon>Metazoa</taxon>
        <taxon>Chordata</taxon>
        <taxon>Craniata</taxon>
        <taxon>Vertebrata</taxon>
        <taxon>Euteleostomi</taxon>
        <taxon>Amphibia</taxon>
        <taxon>Batrachia</taxon>
        <taxon>Anura</taxon>
        <taxon>Neobatrachia</taxon>
        <taxon>Hyloidea</taxon>
        <taxon>Leptodactylidae</taxon>
        <taxon>Leiuperinae</taxon>
        <taxon>Engystomops</taxon>
    </lineage>
</organism>
<accession>A0AAV7CE30</accession>
<dbReference type="Proteomes" id="UP000824782">
    <property type="component" value="Unassembled WGS sequence"/>
</dbReference>
<sequence>MHRGAQNKTNSLSGSMSSPKNHINVENLVISKTPNQGTFSMCEYPQKSTQTRIQQDHKEGMTEIKKLRSTTVKAYMTPTLLKKEAIDKQKLTLNNQGENTKDKEPTINETQNNQLRAETSEELRHDEGVQKIMHNNHPILHPGMNILKMDYRKPASVSKDNLSCTTVVVEHSKVNSTSVEDVQTIRWRSQGYAKCLLAEEVETWEERRTVHSLC</sequence>
<evidence type="ECO:0000256" key="1">
    <source>
        <dbReference type="SAM" id="MobiDB-lite"/>
    </source>
</evidence>
<evidence type="ECO:0000313" key="2">
    <source>
        <dbReference type="EMBL" id="KAG8583225.1"/>
    </source>
</evidence>
<protein>
    <submittedName>
        <fullName evidence="2">Uncharacterized protein</fullName>
    </submittedName>
</protein>
<reference evidence="2" key="1">
    <citation type="thesis" date="2020" institute="ProQuest LLC" country="789 East Eisenhower Parkway, Ann Arbor, MI, USA">
        <title>Comparative Genomics and Chromosome Evolution.</title>
        <authorList>
            <person name="Mudd A.B."/>
        </authorList>
    </citation>
    <scope>NUCLEOTIDE SEQUENCE</scope>
    <source>
        <strain evidence="2">237g6f4</strain>
        <tissue evidence="2">Blood</tissue>
    </source>
</reference>
<gene>
    <name evidence="2" type="ORF">GDO81_008325</name>
</gene>